<dbReference type="InterPro" id="IPR044992">
    <property type="entry name" value="ChyE-like"/>
</dbReference>
<evidence type="ECO:0000259" key="1">
    <source>
        <dbReference type="Pfam" id="PF00117"/>
    </source>
</evidence>
<protein>
    <recommendedName>
        <fullName evidence="1">Glutamine amidotransferase domain-containing protein</fullName>
    </recommendedName>
</protein>
<dbReference type="InterPro" id="IPR017926">
    <property type="entry name" value="GATASE"/>
</dbReference>
<dbReference type="SUPFAM" id="SSF52317">
    <property type="entry name" value="Class I glutamine amidotransferase-like"/>
    <property type="match status" value="1"/>
</dbReference>
<gene>
    <name evidence="2" type="ORF">METZ01_LOCUS103995</name>
</gene>
<dbReference type="Pfam" id="PF00117">
    <property type="entry name" value="GATase"/>
    <property type="match status" value="1"/>
</dbReference>
<dbReference type="EMBL" id="UINC01011612">
    <property type="protein sequence ID" value="SVA51141.1"/>
    <property type="molecule type" value="Genomic_DNA"/>
</dbReference>
<dbReference type="GO" id="GO:0005829">
    <property type="term" value="C:cytosol"/>
    <property type="evidence" value="ECO:0007669"/>
    <property type="project" value="TreeGrafter"/>
</dbReference>
<proteinExistence type="predicted"/>
<dbReference type="InterPro" id="IPR029062">
    <property type="entry name" value="Class_I_gatase-like"/>
</dbReference>
<organism evidence="2">
    <name type="scientific">marine metagenome</name>
    <dbReference type="NCBI Taxonomy" id="408172"/>
    <lineage>
        <taxon>unclassified sequences</taxon>
        <taxon>metagenomes</taxon>
        <taxon>ecological metagenomes</taxon>
    </lineage>
</organism>
<dbReference type="CDD" id="cd01741">
    <property type="entry name" value="GATase1_1"/>
    <property type="match status" value="1"/>
</dbReference>
<evidence type="ECO:0000313" key="2">
    <source>
        <dbReference type="EMBL" id="SVA51141.1"/>
    </source>
</evidence>
<name>A0A381WFP2_9ZZZZ</name>
<dbReference type="Gene3D" id="3.40.50.880">
    <property type="match status" value="1"/>
</dbReference>
<dbReference type="AlphaFoldDB" id="A0A381WFP2"/>
<feature type="domain" description="Glutamine amidotransferase" evidence="1">
    <location>
        <begin position="21"/>
        <end position="178"/>
    </location>
</feature>
<dbReference type="PROSITE" id="PS51273">
    <property type="entry name" value="GATASE_TYPE_1"/>
    <property type="match status" value="1"/>
</dbReference>
<sequence length="232" mass="26144">MKFLVLQHIDIEHPGIFRGFMKNDNVQIDTVELDVGEKIPKLDPYDAMIVMGGPMDTWQEEIHPWLVPEKENIYEFACIQKKPYLGLCLGAQLLGEVVGGKVNKMDNPEIGVLDVNISNHDSIFKGMDNNVKVLQWHSYEVSDLPDSTTLLASSDVCQVQAFSFERAYGLQFHVEQTNETVPQWSCVPEYKAALEETLGPNALDKFTSGVDDNLDTFNNSAKIIYDNFISII</sequence>
<reference evidence="2" key="1">
    <citation type="submission" date="2018-05" db="EMBL/GenBank/DDBJ databases">
        <authorList>
            <person name="Lanie J.A."/>
            <person name="Ng W.-L."/>
            <person name="Kazmierczak K.M."/>
            <person name="Andrzejewski T.M."/>
            <person name="Davidsen T.M."/>
            <person name="Wayne K.J."/>
            <person name="Tettelin H."/>
            <person name="Glass J.I."/>
            <person name="Rusch D."/>
            <person name="Podicherti R."/>
            <person name="Tsui H.-C.T."/>
            <person name="Winkler M.E."/>
        </authorList>
    </citation>
    <scope>NUCLEOTIDE SEQUENCE</scope>
</reference>
<dbReference type="PANTHER" id="PTHR42695">
    <property type="entry name" value="GLUTAMINE AMIDOTRANSFERASE YLR126C-RELATED"/>
    <property type="match status" value="1"/>
</dbReference>
<dbReference type="PANTHER" id="PTHR42695:SF5">
    <property type="entry name" value="GLUTAMINE AMIDOTRANSFERASE YLR126C-RELATED"/>
    <property type="match status" value="1"/>
</dbReference>
<accession>A0A381WFP2</accession>